<dbReference type="InterPro" id="IPR020946">
    <property type="entry name" value="Flavin_mOase-like"/>
</dbReference>
<evidence type="ECO:0000256" key="3">
    <source>
        <dbReference type="ARBA" id="ARBA00022827"/>
    </source>
</evidence>
<sequence length="478" mass="52598">MGRVAIIGAGVSGLVSAKVLQQDGFAVTVFDKDEGVGGVWAASRAYPGLRTNNPAPTYAFSDFPHFDDTDEFPTAAQLRAYFATYIERFGLGPHLRLGTEVVSVAREEGTFGLRVTLRDGTSERFDRVVVANGVLSVPNMPGLPGAEHFAGTIRHSSEITDGSALRGRRVVVVGAGKSAMDMACLAGREAAACTLVFRRPYWMLPRYFGRRRVDAQVFNRLTETLTFPAYHRASRGEVALRCIGAPLLRAFRRLQCRVVARAAGMPGDMVPEFPIHAGIYHQGIGADIYQALREGRVTTRRDGIASFRDKHTLQLDSGETLETDIVVCATGWQQRLDFLDAPLQEAVLPDGRFRLYRHILPPAEPRLGFVGYASSGNTPLSSELAAHWLSEYFLGGLRLPERVAMEREIDRVLAWSARVFPEQPAGHFIGGYIAHYADELLRDLGLPTRRASGRLAELLRPLTADRYNGLGVERFAAR</sequence>
<keyword evidence="4" id="KW-0521">NADP</keyword>
<evidence type="ECO:0000256" key="2">
    <source>
        <dbReference type="ARBA" id="ARBA00022630"/>
    </source>
</evidence>
<dbReference type="PANTHER" id="PTHR23023">
    <property type="entry name" value="DIMETHYLANILINE MONOOXYGENASE"/>
    <property type="match status" value="1"/>
</dbReference>
<evidence type="ECO:0000256" key="4">
    <source>
        <dbReference type="ARBA" id="ARBA00022857"/>
    </source>
</evidence>
<dbReference type="InterPro" id="IPR036188">
    <property type="entry name" value="FAD/NAD-bd_sf"/>
</dbReference>
<evidence type="ECO:0000256" key="5">
    <source>
        <dbReference type="ARBA" id="ARBA00023002"/>
    </source>
</evidence>
<dbReference type="Pfam" id="PF00743">
    <property type="entry name" value="FMO-like"/>
    <property type="match status" value="2"/>
</dbReference>
<dbReference type="InterPro" id="IPR000960">
    <property type="entry name" value="Flavin_mOase"/>
</dbReference>
<dbReference type="InterPro" id="IPR050346">
    <property type="entry name" value="FMO-like"/>
</dbReference>
<comment type="similarity">
    <text evidence="1">Belongs to the FMO family.</text>
</comment>
<dbReference type="RefSeq" id="WP_311651339.1">
    <property type="nucleotide sequence ID" value="NZ_JAVRIB010000001.1"/>
</dbReference>
<dbReference type="EMBL" id="JAVRIB010000001">
    <property type="protein sequence ID" value="MDT0633628.1"/>
    <property type="molecule type" value="Genomic_DNA"/>
</dbReference>
<evidence type="ECO:0000313" key="7">
    <source>
        <dbReference type="Proteomes" id="UP001251857"/>
    </source>
</evidence>
<keyword evidence="2" id="KW-0285">Flavoprotein</keyword>
<dbReference type="Gene3D" id="3.50.50.60">
    <property type="entry name" value="FAD/NAD(P)-binding domain"/>
    <property type="match status" value="1"/>
</dbReference>
<reference evidence="6 7" key="1">
    <citation type="submission" date="2023-09" db="EMBL/GenBank/DDBJ databases">
        <authorList>
            <person name="Rey-Velasco X."/>
        </authorList>
    </citation>
    <scope>NUCLEOTIDE SEQUENCE [LARGE SCALE GENOMIC DNA]</scope>
    <source>
        <strain evidence="6 7">W335</strain>
    </source>
</reference>
<evidence type="ECO:0000256" key="1">
    <source>
        <dbReference type="ARBA" id="ARBA00009183"/>
    </source>
</evidence>
<dbReference type="PIRSF" id="PIRSF000332">
    <property type="entry name" value="FMO"/>
    <property type="match status" value="1"/>
</dbReference>
<dbReference type="Proteomes" id="UP001251857">
    <property type="component" value="Unassembled WGS sequence"/>
</dbReference>
<gene>
    <name evidence="6" type="ORF">RM532_01515</name>
</gene>
<name>A0ABU3BWF2_9GAMM</name>
<evidence type="ECO:0000313" key="6">
    <source>
        <dbReference type="EMBL" id="MDT0633628.1"/>
    </source>
</evidence>
<keyword evidence="7" id="KW-1185">Reference proteome</keyword>
<comment type="caution">
    <text evidence="6">The sequence shown here is derived from an EMBL/GenBank/DDBJ whole genome shotgun (WGS) entry which is preliminary data.</text>
</comment>
<dbReference type="GO" id="GO:0016491">
    <property type="term" value="F:oxidoreductase activity"/>
    <property type="evidence" value="ECO:0007669"/>
    <property type="project" value="UniProtKB-KW"/>
</dbReference>
<protein>
    <submittedName>
        <fullName evidence="6">NAD(P)/FAD-dependent oxidoreductase</fullName>
        <ecNumber evidence="6">1.14.13.-</ecNumber>
    </submittedName>
</protein>
<dbReference type="EC" id="1.14.13.-" evidence="6"/>
<proteinExistence type="inferred from homology"/>
<organism evidence="6 7">
    <name type="scientific">Spectribacter hydrogenoxidans</name>
    <dbReference type="NCBI Taxonomy" id="3075608"/>
    <lineage>
        <taxon>Bacteria</taxon>
        <taxon>Pseudomonadati</taxon>
        <taxon>Pseudomonadota</taxon>
        <taxon>Gammaproteobacteria</taxon>
        <taxon>Salinisphaerales</taxon>
        <taxon>Salinisphaeraceae</taxon>
        <taxon>Spectribacter</taxon>
    </lineage>
</organism>
<accession>A0ABU3BWF2</accession>
<keyword evidence="3" id="KW-0274">FAD</keyword>
<dbReference type="PRINTS" id="PR00370">
    <property type="entry name" value="FMOXYGENASE"/>
</dbReference>
<dbReference type="SUPFAM" id="SSF51905">
    <property type="entry name" value="FAD/NAD(P)-binding domain"/>
    <property type="match status" value="2"/>
</dbReference>
<keyword evidence="5 6" id="KW-0560">Oxidoreductase</keyword>